<dbReference type="RefSeq" id="WP_042001611.1">
    <property type="nucleotide sequence ID" value="NZ_BOQJ01000024.1"/>
</dbReference>
<name>A0A0B7HQY7_9FLAO</name>
<dbReference type="EMBL" id="CDOE01000076">
    <property type="protein sequence ID" value="CEN40292.1"/>
    <property type="molecule type" value="Genomic_DNA"/>
</dbReference>
<dbReference type="InterPro" id="IPR052336">
    <property type="entry name" value="MlaD_Phospholipid_Transporter"/>
</dbReference>
<organism evidence="1 2">
    <name type="scientific">Capnocytophaga canimorsus</name>
    <dbReference type="NCBI Taxonomy" id="28188"/>
    <lineage>
        <taxon>Bacteria</taxon>
        <taxon>Pseudomonadati</taxon>
        <taxon>Bacteroidota</taxon>
        <taxon>Flavobacteriia</taxon>
        <taxon>Flavobacteriales</taxon>
        <taxon>Flavobacteriaceae</taxon>
        <taxon>Capnocytophaga</taxon>
    </lineage>
</organism>
<dbReference type="AlphaFoldDB" id="A0A0B7HQY7"/>
<dbReference type="PANTHER" id="PTHR33371">
    <property type="entry name" value="INTERMEMBRANE PHOSPHOLIPID TRANSPORT SYSTEM BINDING PROTEIN MLAD-RELATED"/>
    <property type="match status" value="1"/>
</dbReference>
<sequence>MKLSKEIKTAIIVIGGIACFFIGFNFLKSRSLFRQNNIYHVIYEHSGGLKTGTPVTVNGVQIGTVESVGLDEQTAKIKVSIACTKDFLFSKNSKAELHSSLLGGTGLQIVPVFDGAPKAESGDELKPSIQMDLLQSLSSKLEPTQLKVNHLLSKSDTTLAAVNAFLNEKTIEHMKGAVANMNAVMANLNRSSAELNHILLNNKQNLQEILSNAHKMTQHLAQFTDSLAKSDLNKTLAQTQQMIANLNTMVAQIQQGKGNVGKLVNDEQLYKNLEKATKELELLLQDFRLNPKRYVHFSVFGKKAKPYEATAQEAEKAIEE</sequence>
<evidence type="ECO:0000313" key="2">
    <source>
        <dbReference type="Proteomes" id="UP000044026"/>
    </source>
</evidence>
<reference evidence="1 2" key="1">
    <citation type="submission" date="2015-01" db="EMBL/GenBank/DDBJ databases">
        <authorList>
            <person name="Xiang T."/>
            <person name="Song Y."/>
            <person name="Huang L."/>
            <person name="Wang B."/>
            <person name="Wu P."/>
        </authorList>
    </citation>
    <scope>NUCLEOTIDE SEQUENCE [LARGE SCALE GENOMIC DNA]</scope>
    <source>
        <strain evidence="1 2">Cc12</strain>
    </source>
</reference>
<protein>
    <submittedName>
        <fullName evidence="1">Uncharacterized protein</fullName>
    </submittedName>
</protein>
<accession>A0A0B7HQY7</accession>
<dbReference type="Pfam" id="PF02470">
    <property type="entry name" value="MlaD"/>
    <property type="match status" value="1"/>
</dbReference>
<dbReference type="InterPro" id="IPR003399">
    <property type="entry name" value="Mce/MlaD"/>
</dbReference>
<dbReference type="PROSITE" id="PS51257">
    <property type="entry name" value="PROKAR_LIPOPROTEIN"/>
    <property type="match status" value="1"/>
</dbReference>
<gene>
    <name evidence="1" type="ORF">CCAN12_780072</name>
</gene>
<dbReference type="GeneID" id="69580181"/>
<dbReference type="PANTHER" id="PTHR33371:SF4">
    <property type="entry name" value="INTERMEMBRANE PHOSPHOLIPID TRANSPORT SYSTEM BINDING PROTEIN MLAD"/>
    <property type="match status" value="1"/>
</dbReference>
<proteinExistence type="predicted"/>
<dbReference type="Proteomes" id="UP000044026">
    <property type="component" value="Unassembled WGS sequence"/>
</dbReference>
<evidence type="ECO:0000313" key="1">
    <source>
        <dbReference type="EMBL" id="CEN40292.1"/>
    </source>
</evidence>